<reference evidence="4" key="1">
    <citation type="submission" date="2020-02" db="EMBL/GenBank/DDBJ databases">
        <authorList>
            <person name="Meier V. D."/>
        </authorList>
    </citation>
    <scope>NUCLEOTIDE SEQUENCE</scope>
    <source>
        <strain evidence="4">AVDCRST_MAG27</strain>
    </source>
</reference>
<dbReference type="EMBL" id="CADCTD010000180">
    <property type="protein sequence ID" value="CAA9286831.1"/>
    <property type="molecule type" value="Genomic_DNA"/>
</dbReference>
<sequence>MLLTDRIEPGARVLRVLLVDSDPERAAAVEAGLSAVGCTVVAIASGTRTLTRHVRDTGAEVIVCGLDDPSRDELEGMRALHRDEPRPVILFAEKAEPEQIEEALAAGVSAYVVEGMAPARLRPVIEVAIRRFRAHQALRAELATARRDLEERKLVDRAKALLMERHRLTEPEAYRRLRRMAMDRGLKIAALAARLLDSN</sequence>
<protein>
    <submittedName>
        <fullName evidence="4">Response regulator NasT</fullName>
    </submittedName>
</protein>
<dbReference type="AlphaFoldDB" id="A0A6J4JTE0"/>
<comment type="caution">
    <text evidence="1">Lacks conserved residue(s) required for the propagation of feature annotation.</text>
</comment>
<dbReference type="PROSITE" id="PS50110">
    <property type="entry name" value="RESPONSE_REGULATORY"/>
    <property type="match status" value="1"/>
</dbReference>
<dbReference type="InterPro" id="IPR011006">
    <property type="entry name" value="CheY-like_superfamily"/>
</dbReference>
<evidence type="ECO:0000259" key="2">
    <source>
        <dbReference type="PROSITE" id="PS50110"/>
    </source>
</evidence>
<feature type="domain" description="Response regulatory" evidence="2">
    <location>
        <begin position="15"/>
        <end position="129"/>
    </location>
</feature>
<dbReference type="GO" id="GO:0003723">
    <property type="term" value="F:RNA binding"/>
    <property type="evidence" value="ECO:0007669"/>
    <property type="project" value="InterPro"/>
</dbReference>
<gene>
    <name evidence="4" type="ORF">AVDCRST_MAG27-4323</name>
</gene>
<evidence type="ECO:0000259" key="3">
    <source>
        <dbReference type="PROSITE" id="PS50921"/>
    </source>
</evidence>
<feature type="domain" description="ANTAR" evidence="3">
    <location>
        <begin position="135"/>
        <end position="196"/>
    </location>
</feature>
<dbReference type="Pfam" id="PF00072">
    <property type="entry name" value="Response_reg"/>
    <property type="match status" value="1"/>
</dbReference>
<evidence type="ECO:0000313" key="4">
    <source>
        <dbReference type="EMBL" id="CAA9286831.1"/>
    </source>
</evidence>
<dbReference type="InterPro" id="IPR008327">
    <property type="entry name" value="Sig_transdc_resp-reg_antiterm"/>
</dbReference>
<dbReference type="PIRSF" id="PIRSF036382">
    <property type="entry name" value="RR_antiterm"/>
    <property type="match status" value="1"/>
</dbReference>
<accession>A0A6J4JTE0</accession>
<dbReference type="Gene3D" id="3.40.50.2300">
    <property type="match status" value="1"/>
</dbReference>
<dbReference type="InterPro" id="IPR005561">
    <property type="entry name" value="ANTAR"/>
</dbReference>
<organism evidence="4">
    <name type="scientific">uncultured Craurococcus sp</name>
    <dbReference type="NCBI Taxonomy" id="1135998"/>
    <lineage>
        <taxon>Bacteria</taxon>
        <taxon>Pseudomonadati</taxon>
        <taxon>Pseudomonadota</taxon>
        <taxon>Alphaproteobacteria</taxon>
        <taxon>Acetobacterales</taxon>
        <taxon>Acetobacteraceae</taxon>
        <taxon>Craurococcus</taxon>
        <taxon>environmental samples</taxon>
    </lineage>
</organism>
<dbReference type="PROSITE" id="PS50921">
    <property type="entry name" value="ANTAR"/>
    <property type="match status" value="1"/>
</dbReference>
<dbReference type="GO" id="GO:0000160">
    <property type="term" value="P:phosphorelay signal transduction system"/>
    <property type="evidence" value="ECO:0007669"/>
    <property type="project" value="InterPro"/>
</dbReference>
<dbReference type="SUPFAM" id="SSF52172">
    <property type="entry name" value="CheY-like"/>
    <property type="match status" value="1"/>
</dbReference>
<dbReference type="SMART" id="SM01012">
    <property type="entry name" value="ANTAR"/>
    <property type="match status" value="1"/>
</dbReference>
<dbReference type="SMART" id="SM00448">
    <property type="entry name" value="REC"/>
    <property type="match status" value="1"/>
</dbReference>
<dbReference type="Pfam" id="PF03861">
    <property type="entry name" value="ANTAR"/>
    <property type="match status" value="1"/>
</dbReference>
<dbReference type="InterPro" id="IPR001789">
    <property type="entry name" value="Sig_transdc_resp-reg_receiver"/>
</dbReference>
<proteinExistence type="predicted"/>
<name>A0A6J4JTE0_9PROT</name>
<dbReference type="InterPro" id="IPR036388">
    <property type="entry name" value="WH-like_DNA-bd_sf"/>
</dbReference>
<dbReference type="Gene3D" id="1.10.10.10">
    <property type="entry name" value="Winged helix-like DNA-binding domain superfamily/Winged helix DNA-binding domain"/>
    <property type="match status" value="1"/>
</dbReference>
<evidence type="ECO:0000256" key="1">
    <source>
        <dbReference type="PROSITE-ProRule" id="PRU00169"/>
    </source>
</evidence>